<protein>
    <recommendedName>
        <fullName evidence="5">Exonuclease domain-containing protein</fullName>
    </recommendedName>
</protein>
<keyword evidence="3" id="KW-0269">Exonuclease</keyword>
<keyword evidence="1" id="KW-0540">Nuclease</keyword>
<gene>
    <name evidence="6" type="ORF">VNI00_008272</name>
</gene>
<dbReference type="InterPro" id="IPR051274">
    <property type="entry name" value="3-5_Exoribonuclease"/>
</dbReference>
<dbReference type="EMBL" id="JAYKXP010000028">
    <property type="protein sequence ID" value="KAK7043661.1"/>
    <property type="molecule type" value="Genomic_DNA"/>
</dbReference>
<organism evidence="6 7">
    <name type="scientific">Paramarasmius palmivorus</name>
    <dbReference type="NCBI Taxonomy" id="297713"/>
    <lineage>
        <taxon>Eukaryota</taxon>
        <taxon>Fungi</taxon>
        <taxon>Dikarya</taxon>
        <taxon>Basidiomycota</taxon>
        <taxon>Agaricomycotina</taxon>
        <taxon>Agaricomycetes</taxon>
        <taxon>Agaricomycetidae</taxon>
        <taxon>Agaricales</taxon>
        <taxon>Marasmiineae</taxon>
        <taxon>Marasmiaceae</taxon>
        <taxon>Paramarasmius</taxon>
    </lineage>
</organism>
<evidence type="ECO:0000313" key="6">
    <source>
        <dbReference type="EMBL" id="KAK7043661.1"/>
    </source>
</evidence>
<feature type="region of interest" description="Disordered" evidence="4">
    <location>
        <begin position="20"/>
        <end position="49"/>
    </location>
</feature>
<sequence>MVIGIIDMIRRWLRRERTQGSEAVESVKTSPPTAVEHSPPSSSEIKPQRKAVTTKQPFDAFLVVDFEGTCDEGTDFNYPNEIIEFPVFLVMWKDRQSNGKASELYVKSEFHTYVKPSWRPVLSAFCTNLTGITQDQVNVSPSFPEVLTMLEKFLVQEGLIDKTTGERKMRFCWCSDGPWDIRDFMVKQLYIAQHSSWPSWLKGDVLDVREMVAEWCRNGGGNQGKKRKNNKRPTLTVSRNISAQLRALELPGFEGRQHSGRDVRYQKYNKNTSRASS</sequence>
<comment type="caution">
    <text evidence="6">The sequence shown here is derived from an EMBL/GenBank/DDBJ whole genome shotgun (WGS) entry which is preliminary data.</text>
</comment>
<evidence type="ECO:0000256" key="2">
    <source>
        <dbReference type="ARBA" id="ARBA00022801"/>
    </source>
</evidence>
<evidence type="ECO:0000259" key="5">
    <source>
        <dbReference type="Pfam" id="PF00929"/>
    </source>
</evidence>
<dbReference type="Gene3D" id="3.30.420.10">
    <property type="entry name" value="Ribonuclease H-like superfamily/Ribonuclease H"/>
    <property type="match status" value="1"/>
</dbReference>
<dbReference type="Proteomes" id="UP001383192">
    <property type="component" value="Unassembled WGS sequence"/>
</dbReference>
<dbReference type="SUPFAM" id="SSF53098">
    <property type="entry name" value="Ribonuclease H-like"/>
    <property type="match status" value="1"/>
</dbReference>
<evidence type="ECO:0000256" key="3">
    <source>
        <dbReference type="ARBA" id="ARBA00022839"/>
    </source>
</evidence>
<dbReference type="InterPro" id="IPR036397">
    <property type="entry name" value="RNaseH_sf"/>
</dbReference>
<dbReference type="InterPro" id="IPR012337">
    <property type="entry name" value="RNaseH-like_sf"/>
</dbReference>
<dbReference type="InterPro" id="IPR047201">
    <property type="entry name" value="ERI-1_3'hExo-like"/>
</dbReference>
<dbReference type="Pfam" id="PF00929">
    <property type="entry name" value="RNase_T"/>
    <property type="match status" value="1"/>
</dbReference>
<dbReference type="PANTHER" id="PTHR23044">
    <property type="entry name" value="3'-5' EXONUCLEASE ERI1-RELATED"/>
    <property type="match status" value="1"/>
</dbReference>
<dbReference type="AlphaFoldDB" id="A0AAW0CUW0"/>
<dbReference type="GO" id="GO:0003676">
    <property type="term" value="F:nucleic acid binding"/>
    <property type="evidence" value="ECO:0007669"/>
    <property type="project" value="InterPro"/>
</dbReference>
<dbReference type="CDD" id="cd06133">
    <property type="entry name" value="ERI-1_3'hExo_like"/>
    <property type="match status" value="1"/>
</dbReference>
<evidence type="ECO:0000256" key="1">
    <source>
        <dbReference type="ARBA" id="ARBA00022722"/>
    </source>
</evidence>
<evidence type="ECO:0000256" key="4">
    <source>
        <dbReference type="SAM" id="MobiDB-lite"/>
    </source>
</evidence>
<proteinExistence type="predicted"/>
<dbReference type="GO" id="GO:0000175">
    <property type="term" value="F:3'-5'-RNA exonuclease activity"/>
    <property type="evidence" value="ECO:0007669"/>
    <property type="project" value="InterPro"/>
</dbReference>
<reference evidence="6 7" key="1">
    <citation type="submission" date="2024-01" db="EMBL/GenBank/DDBJ databases">
        <title>A draft genome for a cacao thread blight-causing isolate of Paramarasmius palmivorus.</title>
        <authorList>
            <person name="Baruah I.K."/>
            <person name="Bukari Y."/>
            <person name="Amoako-Attah I."/>
            <person name="Meinhardt L.W."/>
            <person name="Bailey B.A."/>
            <person name="Cohen S.P."/>
        </authorList>
    </citation>
    <scope>NUCLEOTIDE SEQUENCE [LARGE SCALE GENOMIC DNA]</scope>
    <source>
        <strain evidence="6 7">GH-12</strain>
    </source>
</reference>
<dbReference type="PANTHER" id="PTHR23044:SF61">
    <property type="entry name" value="3'-5' EXORIBONUCLEASE 1-RELATED"/>
    <property type="match status" value="1"/>
</dbReference>
<dbReference type="InterPro" id="IPR013520">
    <property type="entry name" value="Ribonucl_H"/>
</dbReference>
<feature type="domain" description="Exonuclease" evidence="5">
    <location>
        <begin position="62"/>
        <end position="159"/>
    </location>
</feature>
<evidence type="ECO:0000313" key="7">
    <source>
        <dbReference type="Proteomes" id="UP001383192"/>
    </source>
</evidence>
<name>A0AAW0CUW0_9AGAR</name>
<keyword evidence="2" id="KW-0378">Hydrolase</keyword>
<accession>A0AAW0CUW0</accession>
<keyword evidence="7" id="KW-1185">Reference proteome</keyword>
<feature type="compositionally biased region" description="Polar residues" evidence="4">
    <location>
        <begin position="39"/>
        <end position="49"/>
    </location>
</feature>